<organism evidence="3">
    <name type="scientific">Pyramimonas orientalis virus</name>
    <name type="common">PoV01</name>
    <dbReference type="NCBI Taxonomy" id="455367"/>
    <lineage>
        <taxon>Viruses</taxon>
        <taxon>Varidnaviria</taxon>
        <taxon>Bamfordvirae</taxon>
        <taxon>Nucleocytoviricota</taxon>
        <taxon>Megaviricetes</taxon>
        <taxon>Imitervirales</taxon>
        <taxon>Allomimiviridae</taxon>
        <taxon>Heliosvirus</taxon>
        <taxon>Heliosvirus raunefjordenense</taxon>
    </lineage>
</organism>
<accession>A0A7M3UPA9</accession>
<dbReference type="EMBL" id="MT663541">
    <property type="protein sequence ID" value="QOI90586.1"/>
    <property type="molecule type" value="Genomic_DNA"/>
</dbReference>
<sequence>MVSIQSFTNDEKKYLLLEDIKKSNVNKAYFIGCKTMRKVIVKHGVPDEVCLYMKSGIIYNKSYNPASLYVEEQYAKENILNTSVLMKKKKEIAEIKTETRTKEKQERKAYNKDELTKEPPLIDLEEHEMFKDLDGIPMDIEVRGEKTHDGIYFKAKDIGTAFDYERVEPDTLRENSDHVYGEHFKYFICPGNLQRQIEDKKVLYLTYMGVLKLLFCARGSDKAKRFQRWVTKIIFTMQMGSQADKDGLAAEALNVDTSTITQLFRKSSRAIPCVYLFEVGTVGNMRQHFNLDNHKDDTDKVYKYGRTEDMARRSGEHQKTYGKLKDNTFGLTVFSYVDEKFASKAETKLKHYFDNFNVNVEDDKHNELVVMNKKKLLTMKELYNDLYIHYSGNNKDLIQQMQEMQLKHQIEKKETENKYELMMIQKDRELEKKDRELEKKNHEIDMLQWKHKTELQDAELKYLRQLLK</sequence>
<keyword evidence="1" id="KW-0175">Coiled coil</keyword>
<evidence type="ECO:0000259" key="2">
    <source>
        <dbReference type="PROSITE" id="PS51750"/>
    </source>
</evidence>
<proteinExistence type="predicted"/>
<evidence type="ECO:0000256" key="1">
    <source>
        <dbReference type="SAM" id="Coils"/>
    </source>
</evidence>
<dbReference type="PROSITE" id="PS51750">
    <property type="entry name" value="BRO_N"/>
    <property type="match status" value="1"/>
</dbReference>
<dbReference type="SMART" id="SM01040">
    <property type="entry name" value="Bro-N"/>
    <property type="match status" value="1"/>
</dbReference>
<evidence type="ECO:0000313" key="3">
    <source>
        <dbReference type="EMBL" id="QOI90586.1"/>
    </source>
</evidence>
<feature type="domain" description="Bro-N" evidence="2">
    <location>
        <begin position="127"/>
        <end position="242"/>
    </location>
</feature>
<gene>
    <name evidence="3" type="ORF">HWQ62_00455</name>
</gene>
<dbReference type="Pfam" id="PF02498">
    <property type="entry name" value="Bro-N"/>
    <property type="match status" value="1"/>
</dbReference>
<dbReference type="InterPro" id="IPR003497">
    <property type="entry name" value="BRO_N_domain"/>
</dbReference>
<protein>
    <recommendedName>
        <fullName evidence="2">Bro-N domain-containing protein</fullName>
    </recommendedName>
</protein>
<name>A0A7M3UPA9_POV01</name>
<feature type="coiled-coil region" evidence="1">
    <location>
        <begin position="394"/>
        <end position="450"/>
    </location>
</feature>
<reference evidence="3" key="1">
    <citation type="submission" date="2020-06" db="EMBL/GenBank/DDBJ databases">
        <title>Lateral gene transfer of anion-conducting channel rhodopsins between green algae and giant viruses.</title>
        <authorList>
            <person name="Rozenberg A."/>
            <person name="Oppermann J."/>
            <person name="Wietek J."/>
            <person name="Fernandez Lahore R.G."/>
            <person name="Sandaa R.-A."/>
            <person name="Bratbak G."/>
            <person name="Hegemann P."/>
            <person name="Beja O."/>
        </authorList>
    </citation>
    <scope>NUCLEOTIDE SEQUENCE</scope>
    <source>
        <strain evidence="3">01B</strain>
    </source>
</reference>
<organismHost>
    <name type="scientific">Pyramimonas plurioculata</name>
    <dbReference type="NCBI Taxonomy" id="36893"/>
</organismHost>